<comment type="similarity">
    <text evidence="9">Belongs to the TatA/E family.</text>
</comment>
<name>A0ABV8XPB0_9DEIO</name>
<comment type="caution">
    <text evidence="11">The sequence shown here is derived from an EMBL/GenBank/DDBJ whole genome shotgun (WGS) entry which is preliminary data.</text>
</comment>
<evidence type="ECO:0000256" key="1">
    <source>
        <dbReference type="ARBA" id="ARBA00004162"/>
    </source>
</evidence>
<dbReference type="NCBIfam" id="TIGR01411">
    <property type="entry name" value="tatAE"/>
    <property type="match status" value="1"/>
</dbReference>
<comment type="subcellular location">
    <subcellularLocation>
        <location evidence="1 9">Cell membrane</location>
        <topology evidence="1 9">Single-pass membrane protein</topology>
    </subcellularLocation>
</comment>
<feature type="region of interest" description="Disordered" evidence="10">
    <location>
        <begin position="40"/>
        <end position="60"/>
    </location>
</feature>
<comment type="subunit">
    <text evidence="9">Forms a complex with TatC.</text>
</comment>
<dbReference type="InterPro" id="IPR006312">
    <property type="entry name" value="TatA/E"/>
</dbReference>
<keyword evidence="8 9" id="KW-0472">Membrane</keyword>
<feature type="transmembrane region" description="Helical" evidence="9">
    <location>
        <begin position="6"/>
        <end position="22"/>
    </location>
</feature>
<proteinExistence type="inferred from homology"/>
<evidence type="ECO:0000256" key="8">
    <source>
        <dbReference type="ARBA" id="ARBA00023136"/>
    </source>
</evidence>
<keyword evidence="3 9" id="KW-1003">Cell membrane</keyword>
<keyword evidence="4 9" id="KW-0812">Transmembrane</keyword>
<dbReference type="Proteomes" id="UP001595998">
    <property type="component" value="Unassembled WGS sequence"/>
</dbReference>
<evidence type="ECO:0000256" key="7">
    <source>
        <dbReference type="ARBA" id="ARBA00023010"/>
    </source>
</evidence>
<evidence type="ECO:0000313" key="11">
    <source>
        <dbReference type="EMBL" id="MFC4427375.1"/>
    </source>
</evidence>
<dbReference type="RefSeq" id="WP_380040801.1">
    <property type="nucleotide sequence ID" value="NZ_JBHSEH010000022.1"/>
</dbReference>
<keyword evidence="12" id="KW-1185">Reference proteome</keyword>
<evidence type="ECO:0000256" key="10">
    <source>
        <dbReference type="SAM" id="MobiDB-lite"/>
    </source>
</evidence>
<dbReference type="InterPro" id="IPR003369">
    <property type="entry name" value="TatA/B/E"/>
</dbReference>
<keyword evidence="7 9" id="KW-0811">Translocation</keyword>
<accession>A0ABV8XPB0</accession>
<reference evidence="12" key="1">
    <citation type="journal article" date="2019" name="Int. J. Syst. Evol. Microbiol.">
        <title>The Global Catalogue of Microorganisms (GCM) 10K type strain sequencing project: providing services to taxonomists for standard genome sequencing and annotation.</title>
        <authorList>
            <consortium name="The Broad Institute Genomics Platform"/>
            <consortium name="The Broad Institute Genome Sequencing Center for Infectious Disease"/>
            <person name="Wu L."/>
            <person name="Ma J."/>
        </authorList>
    </citation>
    <scope>NUCLEOTIDE SEQUENCE [LARGE SCALE GENOMIC DNA]</scope>
    <source>
        <strain evidence="12">CCUG 56029</strain>
    </source>
</reference>
<dbReference type="EMBL" id="JBHSEH010000022">
    <property type="protein sequence ID" value="MFC4427375.1"/>
    <property type="molecule type" value="Genomic_DNA"/>
</dbReference>
<protein>
    <recommendedName>
        <fullName evidence="9">Sec-independent protein translocase protein TatA</fullName>
    </recommendedName>
</protein>
<organism evidence="11 12">
    <name type="scientific">Deinococcus navajonensis</name>
    <dbReference type="NCBI Taxonomy" id="309884"/>
    <lineage>
        <taxon>Bacteria</taxon>
        <taxon>Thermotogati</taxon>
        <taxon>Deinococcota</taxon>
        <taxon>Deinococci</taxon>
        <taxon>Deinococcales</taxon>
        <taxon>Deinococcaceae</taxon>
        <taxon>Deinococcus</taxon>
    </lineage>
</organism>
<feature type="compositionally biased region" description="Polar residues" evidence="10">
    <location>
        <begin position="51"/>
        <end position="60"/>
    </location>
</feature>
<evidence type="ECO:0000313" key="12">
    <source>
        <dbReference type="Proteomes" id="UP001595998"/>
    </source>
</evidence>
<keyword evidence="6 9" id="KW-1133">Transmembrane helix</keyword>
<keyword evidence="5 9" id="KW-0653">Protein transport</keyword>
<evidence type="ECO:0000256" key="3">
    <source>
        <dbReference type="ARBA" id="ARBA00022475"/>
    </source>
</evidence>
<evidence type="ECO:0000256" key="5">
    <source>
        <dbReference type="ARBA" id="ARBA00022927"/>
    </source>
</evidence>
<evidence type="ECO:0000256" key="6">
    <source>
        <dbReference type="ARBA" id="ARBA00022989"/>
    </source>
</evidence>
<evidence type="ECO:0000256" key="4">
    <source>
        <dbReference type="ARBA" id="ARBA00022692"/>
    </source>
</evidence>
<evidence type="ECO:0000256" key="9">
    <source>
        <dbReference type="HAMAP-Rule" id="MF_00236"/>
    </source>
</evidence>
<keyword evidence="2 9" id="KW-0813">Transport</keyword>
<dbReference type="PANTHER" id="PTHR42982">
    <property type="entry name" value="SEC-INDEPENDENT PROTEIN TRANSLOCASE PROTEIN TATA"/>
    <property type="match status" value="1"/>
</dbReference>
<dbReference type="PANTHER" id="PTHR42982:SF8">
    <property type="entry name" value="SEC-INDEPENDENT PROTEIN TRANSLOCASE PROTEIN TATA"/>
    <property type="match status" value="1"/>
</dbReference>
<dbReference type="HAMAP" id="MF_00236">
    <property type="entry name" value="TatA_E"/>
    <property type="match status" value="1"/>
</dbReference>
<comment type="function">
    <text evidence="9">Part of the twin-arginine translocation (Tat) system that transports large folded proteins containing a characteristic twin-arginine motif in their signal peptide across membranes. TatA could form the protein-conducting channel of the Tat system.</text>
</comment>
<dbReference type="Pfam" id="PF02416">
    <property type="entry name" value="TatA_B_E"/>
    <property type="match status" value="1"/>
</dbReference>
<dbReference type="Gene3D" id="1.20.5.3310">
    <property type="match status" value="1"/>
</dbReference>
<evidence type="ECO:0000256" key="2">
    <source>
        <dbReference type="ARBA" id="ARBA00022448"/>
    </source>
</evidence>
<gene>
    <name evidence="9" type="primary">tatA</name>
    <name evidence="11" type="ORF">ACFOZ9_14250</name>
</gene>
<sequence>MFGLGPVELILIVVIIALLFGARKLPELGKGLGKGIKEFKQEVHDTPRPTPQITDVSSQRLDPVTGAPVATETTVVTERRS</sequence>